<dbReference type="Pfam" id="PF10672">
    <property type="entry name" value="Methyltrans_SAM"/>
    <property type="match status" value="1"/>
</dbReference>
<protein>
    <submittedName>
        <fullName evidence="9">Class I SAM-dependent rRNA methyltransferase</fullName>
    </submittedName>
</protein>
<keyword evidence="5" id="KW-0949">S-adenosyl-L-methionine</keyword>
<organism evidence="9 10">
    <name type="scientific">Telmatocola sphagniphila</name>
    <dbReference type="NCBI Taxonomy" id="1123043"/>
    <lineage>
        <taxon>Bacteria</taxon>
        <taxon>Pseudomonadati</taxon>
        <taxon>Planctomycetota</taxon>
        <taxon>Planctomycetia</taxon>
        <taxon>Gemmatales</taxon>
        <taxon>Gemmataceae</taxon>
    </lineage>
</organism>
<dbReference type="InterPro" id="IPR041532">
    <property type="entry name" value="RlmI-like_PUA"/>
</dbReference>
<evidence type="ECO:0000256" key="6">
    <source>
        <dbReference type="ARBA" id="ARBA00038091"/>
    </source>
</evidence>
<comment type="subcellular location">
    <subcellularLocation>
        <location evidence="1">Cytoplasm</location>
    </subcellularLocation>
</comment>
<evidence type="ECO:0000256" key="2">
    <source>
        <dbReference type="ARBA" id="ARBA00022490"/>
    </source>
</evidence>
<dbReference type="SUPFAM" id="SSF53335">
    <property type="entry name" value="S-adenosyl-L-methionine-dependent methyltransferases"/>
    <property type="match status" value="1"/>
</dbReference>
<dbReference type="KEGG" id="tsph:KIH39_10660"/>
<feature type="domain" description="S-adenosylmethionine-dependent methyltransferase" evidence="7">
    <location>
        <begin position="176"/>
        <end position="352"/>
    </location>
</feature>
<evidence type="ECO:0000256" key="4">
    <source>
        <dbReference type="ARBA" id="ARBA00022679"/>
    </source>
</evidence>
<reference evidence="9" key="1">
    <citation type="submission" date="2021-05" db="EMBL/GenBank/DDBJ databases">
        <title>Complete genome sequence of the cellulolytic planctomycete Telmatocola sphagniphila SP2T and characterization of the first cellulase from planctomycetes.</title>
        <authorList>
            <person name="Rakitin A.L."/>
            <person name="Beletsky A.V."/>
            <person name="Naumoff D.G."/>
            <person name="Kulichevskaya I.S."/>
            <person name="Mardanov A.V."/>
            <person name="Ravin N.V."/>
            <person name="Dedysh S.N."/>
        </authorList>
    </citation>
    <scope>NUCLEOTIDE SEQUENCE</scope>
    <source>
        <strain evidence="9">SP2T</strain>
    </source>
</reference>
<dbReference type="GO" id="GO:0008168">
    <property type="term" value="F:methyltransferase activity"/>
    <property type="evidence" value="ECO:0007669"/>
    <property type="project" value="UniProtKB-KW"/>
</dbReference>
<sequence>MSIPKILLKPRRSKSASLRHPWIFAGDIQQIDGQPADGADVLVHTDKDAFVSYGLFNSKSKISVRQFSWQPDQPLTDDFWRTALNRAIDYREALGLLGPQCATRLIFSEGDQLSGMIVDKFDQWLVIQFTSLAMANKRELFAQILRERLHPRGIYIRTEKGIGKLEGLVLHDGLLMGEKAGEVVIDELGVKFALDLEEGQKTGFYVDQRDNHFRVSELMKGRTVLDAFSYSGGFGLHCAKRGAAEVTSVDVSEAALDLARRNAALNDLQKMEFIKSDVFEYLNLAVHQGKRFSGIILDPPKFARTQKTVVVATQGYRKLLRNALKLLAPDGILVMCCCSGLISQLQLEELIGIAATETRRFVQIIERRGQAADHPVNANCLETSYLKCIICRVI</sequence>
<dbReference type="InterPro" id="IPR015947">
    <property type="entry name" value="PUA-like_sf"/>
</dbReference>
<evidence type="ECO:0000256" key="3">
    <source>
        <dbReference type="ARBA" id="ARBA00022603"/>
    </source>
</evidence>
<dbReference type="InterPro" id="IPR019614">
    <property type="entry name" value="SAM-dep_methyl-trfase"/>
</dbReference>
<feature type="domain" description="RlmI-like PUA" evidence="8">
    <location>
        <begin position="6"/>
        <end position="69"/>
    </location>
</feature>
<dbReference type="Gene3D" id="3.30.750.80">
    <property type="entry name" value="RNA methyltransferase domain (HRMD) like"/>
    <property type="match status" value="1"/>
</dbReference>
<dbReference type="EMBL" id="CP074694">
    <property type="protein sequence ID" value="QVL34340.1"/>
    <property type="molecule type" value="Genomic_DNA"/>
</dbReference>
<dbReference type="PANTHER" id="PTHR42873">
    <property type="entry name" value="RIBOSOMAL RNA LARGE SUBUNIT METHYLTRANSFERASE"/>
    <property type="match status" value="1"/>
</dbReference>
<dbReference type="Gene3D" id="2.30.130.10">
    <property type="entry name" value="PUA domain"/>
    <property type="match status" value="1"/>
</dbReference>
<dbReference type="InterPro" id="IPR036974">
    <property type="entry name" value="PUA_sf"/>
</dbReference>
<evidence type="ECO:0000256" key="5">
    <source>
        <dbReference type="ARBA" id="ARBA00022691"/>
    </source>
</evidence>
<dbReference type="InterPro" id="IPR029063">
    <property type="entry name" value="SAM-dependent_MTases_sf"/>
</dbReference>
<evidence type="ECO:0000313" key="10">
    <source>
        <dbReference type="Proteomes" id="UP000676194"/>
    </source>
</evidence>
<evidence type="ECO:0000259" key="7">
    <source>
        <dbReference type="Pfam" id="PF10672"/>
    </source>
</evidence>
<keyword evidence="4" id="KW-0808">Transferase</keyword>
<dbReference type="GO" id="GO:0003723">
    <property type="term" value="F:RNA binding"/>
    <property type="evidence" value="ECO:0007669"/>
    <property type="project" value="InterPro"/>
</dbReference>
<dbReference type="Pfam" id="PF17785">
    <property type="entry name" value="PUA_3"/>
    <property type="match status" value="1"/>
</dbReference>
<keyword evidence="2" id="KW-0963">Cytoplasm</keyword>
<name>A0A8E6BCF6_9BACT</name>
<keyword evidence="3 9" id="KW-0489">Methyltransferase</keyword>
<keyword evidence="10" id="KW-1185">Reference proteome</keyword>
<dbReference type="GO" id="GO:0005737">
    <property type="term" value="C:cytoplasm"/>
    <property type="evidence" value="ECO:0007669"/>
    <property type="project" value="UniProtKB-SubCell"/>
</dbReference>
<evidence type="ECO:0000313" key="9">
    <source>
        <dbReference type="EMBL" id="QVL34340.1"/>
    </source>
</evidence>
<accession>A0A8E6BCF6</accession>
<dbReference type="Gene3D" id="3.40.50.150">
    <property type="entry name" value="Vaccinia Virus protein VP39"/>
    <property type="match status" value="1"/>
</dbReference>
<evidence type="ECO:0000259" key="8">
    <source>
        <dbReference type="Pfam" id="PF17785"/>
    </source>
</evidence>
<dbReference type="AlphaFoldDB" id="A0A8E6BCF6"/>
<proteinExistence type="inferred from homology"/>
<dbReference type="CDD" id="cd21153">
    <property type="entry name" value="PUA_RlmI"/>
    <property type="match status" value="1"/>
</dbReference>
<gene>
    <name evidence="9" type="ORF">KIH39_10660</name>
</gene>
<dbReference type="GO" id="GO:0032259">
    <property type="term" value="P:methylation"/>
    <property type="evidence" value="ECO:0007669"/>
    <property type="project" value="UniProtKB-KW"/>
</dbReference>
<dbReference type="Proteomes" id="UP000676194">
    <property type="component" value="Chromosome"/>
</dbReference>
<dbReference type="CDD" id="cd11572">
    <property type="entry name" value="RlmI_M_like"/>
    <property type="match status" value="1"/>
</dbReference>
<dbReference type="CDD" id="cd02440">
    <property type="entry name" value="AdoMet_MTases"/>
    <property type="match status" value="1"/>
</dbReference>
<dbReference type="SUPFAM" id="SSF88697">
    <property type="entry name" value="PUA domain-like"/>
    <property type="match status" value="1"/>
</dbReference>
<dbReference type="PANTHER" id="PTHR42873:SF1">
    <property type="entry name" value="S-ADENOSYLMETHIONINE-DEPENDENT METHYLTRANSFERASE DOMAIN-CONTAINING PROTEIN"/>
    <property type="match status" value="1"/>
</dbReference>
<evidence type="ECO:0000256" key="1">
    <source>
        <dbReference type="ARBA" id="ARBA00004496"/>
    </source>
</evidence>
<comment type="similarity">
    <text evidence="6">Belongs to the methyltransferase superfamily. RlmI family.</text>
</comment>
<dbReference type="RefSeq" id="WP_213499310.1">
    <property type="nucleotide sequence ID" value="NZ_CP074694.1"/>
</dbReference>